<protein>
    <submittedName>
        <fullName evidence="1">Uncharacterized protein</fullName>
    </submittedName>
</protein>
<dbReference type="EMBL" id="KB468124">
    <property type="protein sequence ID" value="PCH42587.1"/>
    <property type="molecule type" value="Genomic_DNA"/>
</dbReference>
<evidence type="ECO:0000313" key="1">
    <source>
        <dbReference type="EMBL" id="PCH42587.1"/>
    </source>
</evidence>
<proteinExistence type="predicted"/>
<organism evidence="1 2">
    <name type="scientific">Wolfiporia cocos (strain MD-104)</name>
    <name type="common">Brown rot fungus</name>
    <dbReference type="NCBI Taxonomy" id="742152"/>
    <lineage>
        <taxon>Eukaryota</taxon>
        <taxon>Fungi</taxon>
        <taxon>Dikarya</taxon>
        <taxon>Basidiomycota</taxon>
        <taxon>Agaricomycotina</taxon>
        <taxon>Agaricomycetes</taxon>
        <taxon>Polyporales</taxon>
        <taxon>Phaeolaceae</taxon>
        <taxon>Wolfiporia</taxon>
    </lineage>
</organism>
<name>A0A2H3K2H0_WOLCO</name>
<sequence length="52" mass="6112">MIDDNSTRQCDREHAEWAVGPGYIELRHLYLVEIWQVSKNSFEPVICYKGDV</sequence>
<accession>A0A2H3K2H0</accession>
<evidence type="ECO:0000313" key="2">
    <source>
        <dbReference type="Proteomes" id="UP000218811"/>
    </source>
</evidence>
<dbReference type="Proteomes" id="UP000218811">
    <property type="component" value="Unassembled WGS sequence"/>
</dbReference>
<dbReference type="AlphaFoldDB" id="A0A2H3K2H0"/>
<keyword evidence="2" id="KW-1185">Reference proteome</keyword>
<reference evidence="1 2" key="1">
    <citation type="journal article" date="2012" name="Science">
        <title>The Paleozoic origin of enzymatic lignin decomposition reconstructed from 31 fungal genomes.</title>
        <authorList>
            <person name="Floudas D."/>
            <person name="Binder M."/>
            <person name="Riley R."/>
            <person name="Barry K."/>
            <person name="Blanchette R.A."/>
            <person name="Henrissat B."/>
            <person name="Martinez A.T."/>
            <person name="Otillar R."/>
            <person name="Spatafora J.W."/>
            <person name="Yadav J.S."/>
            <person name="Aerts A."/>
            <person name="Benoit I."/>
            <person name="Boyd A."/>
            <person name="Carlson A."/>
            <person name="Copeland A."/>
            <person name="Coutinho P.M."/>
            <person name="de Vries R.P."/>
            <person name="Ferreira P."/>
            <person name="Findley K."/>
            <person name="Foster B."/>
            <person name="Gaskell J."/>
            <person name="Glotzer D."/>
            <person name="Gorecki P."/>
            <person name="Heitman J."/>
            <person name="Hesse C."/>
            <person name="Hori C."/>
            <person name="Igarashi K."/>
            <person name="Jurgens J.A."/>
            <person name="Kallen N."/>
            <person name="Kersten P."/>
            <person name="Kohler A."/>
            <person name="Kuees U."/>
            <person name="Kumar T.K.A."/>
            <person name="Kuo A."/>
            <person name="LaButti K."/>
            <person name="Larrondo L.F."/>
            <person name="Lindquist E."/>
            <person name="Ling A."/>
            <person name="Lombard V."/>
            <person name="Lucas S."/>
            <person name="Lundell T."/>
            <person name="Martin R."/>
            <person name="McLaughlin D.J."/>
            <person name="Morgenstern I."/>
            <person name="Morin E."/>
            <person name="Murat C."/>
            <person name="Nagy L.G."/>
            <person name="Nolan M."/>
            <person name="Ohm R.A."/>
            <person name="Patyshakuliyeva A."/>
            <person name="Rokas A."/>
            <person name="Ruiz-Duenas F.J."/>
            <person name="Sabat G."/>
            <person name="Salamov A."/>
            <person name="Samejima M."/>
            <person name="Schmutz J."/>
            <person name="Slot J.C."/>
            <person name="St John F."/>
            <person name="Stenlid J."/>
            <person name="Sun H."/>
            <person name="Sun S."/>
            <person name="Syed K."/>
            <person name="Tsang A."/>
            <person name="Wiebenga A."/>
            <person name="Young D."/>
            <person name="Pisabarro A."/>
            <person name="Eastwood D.C."/>
            <person name="Martin F."/>
            <person name="Cullen D."/>
            <person name="Grigoriev I.V."/>
            <person name="Hibbett D.S."/>
        </authorList>
    </citation>
    <scope>NUCLEOTIDE SEQUENCE [LARGE SCALE GENOMIC DNA]</scope>
    <source>
        <strain evidence="1 2">MD-104</strain>
    </source>
</reference>
<gene>
    <name evidence="1" type="ORF">WOLCODRAFT_25444</name>
</gene>